<dbReference type="OrthoDB" id="3724496at2"/>
<evidence type="ECO:0000313" key="1">
    <source>
        <dbReference type="EMBL" id="PJJ73986.1"/>
    </source>
</evidence>
<keyword evidence="2" id="KW-1185">Reference proteome</keyword>
<organism evidence="1 2">
    <name type="scientific">Sediminihabitans luteus</name>
    <dbReference type="NCBI Taxonomy" id="1138585"/>
    <lineage>
        <taxon>Bacteria</taxon>
        <taxon>Bacillati</taxon>
        <taxon>Actinomycetota</taxon>
        <taxon>Actinomycetes</taxon>
        <taxon>Micrococcales</taxon>
        <taxon>Cellulomonadaceae</taxon>
        <taxon>Sediminihabitans</taxon>
    </lineage>
</organism>
<dbReference type="EMBL" id="PGFE01000002">
    <property type="protein sequence ID" value="PJJ73986.1"/>
    <property type="molecule type" value="Genomic_DNA"/>
</dbReference>
<dbReference type="RefSeq" id="WP_100422667.1">
    <property type="nucleotide sequence ID" value="NZ_BOOX01000002.1"/>
</dbReference>
<name>A0A2M9CPZ1_9CELL</name>
<dbReference type="Gene3D" id="3.30.110.170">
    <property type="entry name" value="Protein of unknown function (DUF541), domain 1"/>
    <property type="match status" value="1"/>
</dbReference>
<comment type="caution">
    <text evidence="1">The sequence shown here is derived from an EMBL/GenBank/DDBJ whole genome shotgun (WGS) entry which is preliminary data.</text>
</comment>
<dbReference type="Pfam" id="PF04402">
    <property type="entry name" value="SIMPL"/>
    <property type="match status" value="1"/>
</dbReference>
<proteinExistence type="predicted"/>
<dbReference type="Gene3D" id="3.30.70.2970">
    <property type="entry name" value="Protein of unknown function (DUF541), domain 2"/>
    <property type="match status" value="1"/>
</dbReference>
<dbReference type="Proteomes" id="UP000231693">
    <property type="component" value="Unassembled WGS sequence"/>
</dbReference>
<accession>A0A2M9CPZ1</accession>
<gene>
    <name evidence="1" type="ORF">CLV28_1473</name>
</gene>
<dbReference type="InterPro" id="IPR007497">
    <property type="entry name" value="SIMPL/DUF541"/>
</dbReference>
<reference evidence="1 2" key="1">
    <citation type="submission" date="2017-11" db="EMBL/GenBank/DDBJ databases">
        <title>Genomic Encyclopedia of Archaeal and Bacterial Type Strains, Phase II (KMG-II): From Individual Species to Whole Genera.</title>
        <authorList>
            <person name="Goeker M."/>
        </authorList>
    </citation>
    <scope>NUCLEOTIDE SEQUENCE [LARGE SCALE GENOMIC DNA]</scope>
    <source>
        <strain evidence="1 2">DSM 25478</strain>
    </source>
</reference>
<protein>
    <submittedName>
        <fullName evidence="1">Uncharacterized protein DUF541</fullName>
    </submittedName>
</protein>
<evidence type="ECO:0000313" key="2">
    <source>
        <dbReference type="Proteomes" id="UP000231693"/>
    </source>
</evidence>
<dbReference type="AlphaFoldDB" id="A0A2M9CPZ1"/>
<sequence>MPLVTVQGHAVRHVPAERGTVHVRIKATADDTRSPRERADSAFGAVASLAASAVADGAATWWGADGVVTWSATQWHKPSAHVDGVYLDRHHAAASIDVKFSDVPRLHAFVLDVHQVPDARVHRVEWTLTEATRRDALRATRTGAALDARSRAEAYAGALGLSEVAIVHLYDEGLRPGLARGAAETGVGARNGVGSGGDTGDLALHPDQISVTTVVTADFEVR</sequence>